<gene>
    <name evidence="2" type="ORF">DYP60_08265</name>
</gene>
<dbReference type="EMBL" id="QUWK01000007">
    <property type="protein sequence ID" value="RFU94832.1"/>
    <property type="molecule type" value="Genomic_DNA"/>
</dbReference>
<dbReference type="Pfam" id="PF03968">
    <property type="entry name" value="LptD_N"/>
    <property type="match status" value="1"/>
</dbReference>
<evidence type="ECO:0000313" key="3">
    <source>
        <dbReference type="Proteomes" id="UP000264002"/>
    </source>
</evidence>
<evidence type="ECO:0000313" key="2">
    <source>
        <dbReference type="EMBL" id="RFU94832.1"/>
    </source>
</evidence>
<dbReference type="Gene3D" id="2.60.450.10">
    <property type="entry name" value="Lipopolysaccharide (LPS) transport protein A like domain"/>
    <property type="match status" value="2"/>
</dbReference>
<reference evidence="2 3" key="2">
    <citation type="submission" date="2018-09" db="EMBL/GenBank/DDBJ databases">
        <title>Genome of Sphaerochaeta halotolerans strain 4-11.</title>
        <authorList>
            <person name="Nazina T.N."/>
            <person name="Sokolova D.S."/>
        </authorList>
    </citation>
    <scope>NUCLEOTIDE SEQUENCE [LARGE SCALE GENOMIC DNA]</scope>
    <source>
        <strain evidence="2 3">4-11</strain>
    </source>
</reference>
<accession>A0A372MGF1</accession>
<reference evidence="3" key="1">
    <citation type="submission" date="2018-08" db="EMBL/GenBank/DDBJ databases">
        <authorList>
            <person name="Grouzdev D.S."/>
            <person name="Krutkina M.S."/>
        </authorList>
    </citation>
    <scope>NUCLEOTIDE SEQUENCE [LARGE SCALE GENOMIC DNA]</scope>
    <source>
        <strain evidence="3">4-11</strain>
    </source>
</reference>
<dbReference type="InterPro" id="IPR005653">
    <property type="entry name" value="OstA-like_N"/>
</dbReference>
<organism evidence="2 3">
    <name type="scientific">Sphaerochaeta halotolerans</name>
    <dbReference type="NCBI Taxonomy" id="2293840"/>
    <lineage>
        <taxon>Bacteria</taxon>
        <taxon>Pseudomonadati</taxon>
        <taxon>Spirochaetota</taxon>
        <taxon>Spirochaetia</taxon>
        <taxon>Spirochaetales</taxon>
        <taxon>Sphaerochaetaceae</taxon>
        <taxon>Sphaerochaeta</taxon>
    </lineage>
</organism>
<feature type="domain" description="Organic solvent tolerance-like N-terminal" evidence="1">
    <location>
        <begin position="146"/>
        <end position="193"/>
    </location>
</feature>
<comment type="caution">
    <text evidence="2">The sequence shown here is derived from an EMBL/GenBank/DDBJ whole genome shotgun (WGS) entry which is preliminary data.</text>
</comment>
<keyword evidence="3" id="KW-1185">Reference proteome</keyword>
<sequence>MKRIRIIITLLLLPLVSLLAEEISFSGGSTSMRMQQGFETITLSEGASIVSGSLRLEADTIVLTGESFRYATCSGSVKLSDEERGITLQSQNLYYDRQEALIIIDGYLELDDQTNEVIASAFHLEFTLDDGIVLLQVQVRLFKHTESGAMVCKADSLRFNREKQMLNLEGNATIDWDKDLYQAQRITVDLTTEAITMEGAIKGVVNG</sequence>
<dbReference type="Proteomes" id="UP000264002">
    <property type="component" value="Unassembled WGS sequence"/>
</dbReference>
<evidence type="ECO:0000259" key="1">
    <source>
        <dbReference type="Pfam" id="PF03968"/>
    </source>
</evidence>
<proteinExistence type="predicted"/>
<protein>
    <recommendedName>
        <fullName evidence="1">Organic solvent tolerance-like N-terminal domain-containing protein</fullName>
    </recommendedName>
</protein>
<name>A0A372MGF1_9SPIR</name>
<dbReference type="RefSeq" id="WP_117330529.1">
    <property type="nucleotide sequence ID" value="NZ_QUWK01000007.1"/>
</dbReference>
<dbReference type="AlphaFoldDB" id="A0A372MGF1"/>